<keyword evidence="8" id="KW-0472">Membrane</keyword>
<keyword evidence="12" id="KW-0624">Polysaccharide degradation</keyword>
<evidence type="ECO:0000256" key="15">
    <source>
        <dbReference type="ARBA" id="ARBA00043078"/>
    </source>
</evidence>
<evidence type="ECO:0000256" key="12">
    <source>
        <dbReference type="ARBA" id="ARBA00023326"/>
    </source>
</evidence>
<proteinExistence type="predicted"/>
<name>A0A2A4G753_9FLAO</name>
<evidence type="ECO:0000256" key="11">
    <source>
        <dbReference type="ARBA" id="ARBA00023316"/>
    </source>
</evidence>
<evidence type="ECO:0000256" key="1">
    <source>
        <dbReference type="ARBA" id="ARBA00004191"/>
    </source>
</evidence>
<keyword evidence="10" id="KW-0119">Carbohydrate metabolism</keyword>
<dbReference type="Gene3D" id="3.20.20.80">
    <property type="entry name" value="Glycosidases"/>
    <property type="match status" value="1"/>
</dbReference>
<dbReference type="GO" id="GO:0071555">
    <property type="term" value="P:cell wall organization"/>
    <property type="evidence" value="ECO:0007669"/>
    <property type="project" value="UniProtKB-KW"/>
</dbReference>
<keyword evidence="3" id="KW-1003">Cell membrane</keyword>
<keyword evidence="7 16" id="KW-0378">Hydrolase</keyword>
<evidence type="ECO:0000256" key="3">
    <source>
        <dbReference type="ARBA" id="ARBA00022475"/>
    </source>
</evidence>
<dbReference type="GO" id="GO:0009986">
    <property type="term" value="C:cell surface"/>
    <property type="evidence" value="ECO:0007669"/>
    <property type="project" value="TreeGrafter"/>
</dbReference>
<dbReference type="SUPFAM" id="SSF51445">
    <property type="entry name" value="(Trans)glycosidases"/>
    <property type="match status" value="1"/>
</dbReference>
<dbReference type="OrthoDB" id="9806824at2"/>
<evidence type="ECO:0000256" key="13">
    <source>
        <dbReference type="ARBA" id="ARBA00037649"/>
    </source>
</evidence>
<dbReference type="PANTHER" id="PTHR16631">
    <property type="entry name" value="GLUCAN 1,3-BETA-GLUCOSIDASE"/>
    <property type="match status" value="1"/>
</dbReference>
<dbReference type="RefSeq" id="WP_097440079.1">
    <property type="nucleotide sequence ID" value="NZ_KZ300476.1"/>
</dbReference>
<sequence>MSSNRKERFLALARNEYAGLSEEGLQELARKTLENGVHGLCFSPYVMGQQPGDVLDKEAIRERLAPLVPFTKAIRSFSCTEGNEYIPELAKEMGLQTLVGSWLGPDLEKNEAEIEGLVALAKAGFVDLAAVGNEVMYRGDLTENHLLEYIHRVKEAIPHIQVGYVDAYYEFTERPRITAACDVIFANCYPFWEGCDHDYALLYMKDMFRQAQRVANGKKVIISETGWPSKGTSLEGAFPSFTNYLKYFVNTQKWSVEDEVEVYYFSAFDEAWKVGDEGDVGAHWGLWDMGGKLKF</sequence>
<evidence type="ECO:0000256" key="6">
    <source>
        <dbReference type="ARBA" id="ARBA00022729"/>
    </source>
</evidence>
<evidence type="ECO:0000256" key="4">
    <source>
        <dbReference type="ARBA" id="ARBA00022512"/>
    </source>
</evidence>
<evidence type="ECO:0000256" key="14">
    <source>
        <dbReference type="ARBA" id="ARBA00042373"/>
    </source>
</evidence>
<keyword evidence="11" id="KW-0961">Cell wall biogenesis/degradation</keyword>
<dbReference type="GO" id="GO:0005886">
    <property type="term" value="C:plasma membrane"/>
    <property type="evidence" value="ECO:0007669"/>
    <property type="project" value="UniProtKB-SubCell"/>
</dbReference>
<dbReference type="Pfam" id="PF00332">
    <property type="entry name" value="Glyco_hydro_17"/>
    <property type="match status" value="1"/>
</dbReference>
<accession>A0A2A4G753</accession>
<comment type="caution">
    <text evidence="16">The sequence shown here is derived from an EMBL/GenBank/DDBJ whole genome shotgun (WGS) entry which is preliminary data.</text>
</comment>
<organism evidence="16 17">
    <name type="scientific">Sediminicola luteus</name>
    <dbReference type="NCBI Taxonomy" id="319238"/>
    <lineage>
        <taxon>Bacteria</taxon>
        <taxon>Pseudomonadati</taxon>
        <taxon>Bacteroidota</taxon>
        <taxon>Flavobacteriia</taxon>
        <taxon>Flavobacteriales</taxon>
        <taxon>Flavobacteriaceae</taxon>
        <taxon>Sediminicola</taxon>
    </lineage>
</organism>
<dbReference type="GO" id="GO:0005576">
    <property type="term" value="C:extracellular region"/>
    <property type="evidence" value="ECO:0007669"/>
    <property type="project" value="TreeGrafter"/>
</dbReference>
<gene>
    <name evidence="16" type="ORF">B7P33_06410</name>
</gene>
<dbReference type="InterPro" id="IPR017853">
    <property type="entry name" value="GH"/>
</dbReference>
<evidence type="ECO:0000256" key="2">
    <source>
        <dbReference type="ARBA" id="ARBA00004236"/>
    </source>
</evidence>
<comment type="subcellular location">
    <subcellularLocation>
        <location evidence="2">Cell membrane</location>
    </subcellularLocation>
    <subcellularLocation>
        <location evidence="1">Secreted</location>
        <location evidence="1">Cell wall</location>
    </subcellularLocation>
</comment>
<dbReference type="PANTHER" id="PTHR16631:SF17">
    <property type="entry name" value="GLUCAN ENDO-1,3-BETA-GLUCOSIDASE BTGC"/>
    <property type="match status" value="1"/>
</dbReference>
<evidence type="ECO:0000256" key="5">
    <source>
        <dbReference type="ARBA" id="ARBA00022525"/>
    </source>
</evidence>
<protein>
    <recommendedName>
        <fullName evidence="15">Endo-1,3-beta-glucanase btgC</fullName>
    </recommendedName>
    <alternativeName>
        <fullName evidence="14">Laminarinase btgC</fullName>
    </alternativeName>
</protein>
<evidence type="ECO:0000256" key="10">
    <source>
        <dbReference type="ARBA" id="ARBA00023277"/>
    </source>
</evidence>
<keyword evidence="17" id="KW-1185">Reference proteome</keyword>
<keyword evidence="9" id="KW-0325">Glycoprotein</keyword>
<evidence type="ECO:0000256" key="8">
    <source>
        <dbReference type="ARBA" id="ARBA00023136"/>
    </source>
</evidence>
<dbReference type="InterPro" id="IPR000490">
    <property type="entry name" value="Glyco_hydro_17"/>
</dbReference>
<dbReference type="GO" id="GO:0000272">
    <property type="term" value="P:polysaccharide catabolic process"/>
    <property type="evidence" value="ECO:0007669"/>
    <property type="project" value="UniProtKB-KW"/>
</dbReference>
<keyword evidence="5" id="KW-0964">Secreted</keyword>
<comment type="function">
    <text evidence="13">Glucanases play a role in cell expansion during growth, in cell-cell fusion during mating, and in spore release during sporulation. This enzyme may be involved in beta-glucan degradation. Active on laminarin and lichenan.</text>
</comment>
<dbReference type="InterPro" id="IPR050732">
    <property type="entry name" value="Beta-glucan_modifiers"/>
</dbReference>
<dbReference type="Proteomes" id="UP000219559">
    <property type="component" value="Unassembled WGS sequence"/>
</dbReference>
<dbReference type="EMBL" id="NBWU01000002">
    <property type="protein sequence ID" value="PCE64799.1"/>
    <property type="molecule type" value="Genomic_DNA"/>
</dbReference>
<dbReference type="AlphaFoldDB" id="A0A2A4G753"/>
<evidence type="ECO:0000313" key="16">
    <source>
        <dbReference type="EMBL" id="PCE64799.1"/>
    </source>
</evidence>
<evidence type="ECO:0000256" key="9">
    <source>
        <dbReference type="ARBA" id="ARBA00023180"/>
    </source>
</evidence>
<evidence type="ECO:0000313" key="17">
    <source>
        <dbReference type="Proteomes" id="UP000219559"/>
    </source>
</evidence>
<dbReference type="GO" id="GO:0042973">
    <property type="term" value="F:glucan endo-1,3-beta-D-glucosidase activity"/>
    <property type="evidence" value="ECO:0007669"/>
    <property type="project" value="TreeGrafter"/>
</dbReference>
<keyword evidence="6" id="KW-0732">Signal</keyword>
<evidence type="ECO:0000256" key="7">
    <source>
        <dbReference type="ARBA" id="ARBA00022801"/>
    </source>
</evidence>
<reference evidence="16 17" key="1">
    <citation type="submission" date="2017-04" db="EMBL/GenBank/DDBJ databases">
        <title>A new member of the family Flavobacteriaceae isolated from ascidians.</title>
        <authorList>
            <person name="Chen L."/>
        </authorList>
    </citation>
    <scope>NUCLEOTIDE SEQUENCE [LARGE SCALE GENOMIC DNA]</scope>
    <source>
        <strain evidence="16 17">HQA918</strain>
    </source>
</reference>
<keyword evidence="4" id="KW-0134">Cell wall</keyword>